<protein>
    <submittedName>
        <fullName evidence="1">Uncharacterized protein</fullName>
    </submittedName>
</protein>
<dbReference type="AlphaFoldDB" id="A0A8S1S3J6"/>
<dbReference type="EMBL" id="CAJJDP010000006">
    <property type="protein sequence ID" value="CAD8136001.1"/>
    <property type="molecule type" value="Genomic_DNA"/>
</dbReference>
<dbReference type="OrthoDB" id="10298343at2759"/>
<accession>A0A8S1S3J6</accession>
<keyword evidence="2" id="KW-1185">Reference proteome</keyword>
<comment type="caution">
    <text evidence="1">The sequence shown here is derived from an EMBL/GenBank/DDBJ whole genome shotgun (WGS) entry which is preliminary data.</text>
</comment>
<gene>
    <name evidence="1" type="ORF">POCTA_138.1.T0070138</name>
</gene>
<proteinExistence type="predicted"/>
<dbReference type="Proteomes" id="UP000683925">
    <property type="component" value="Unassembled WGS sequence"/>
</dbReference>
<evidence type="ECO:0000313" key="2">
    <source>
        <dbReference type="Proteomes" id="UP000683925"/>
    </source>
</evidence>
<name>A0A8S1S3J6_PAROT</name>
<reference evidence="1" key="1">
    <citation type="submission" date="2021-01" db="EMBL/GenBank/DDBJ databases">
        <authorList>
            <consortium name="Genoscope - CEA"/>
            <person name="William W."/>
        </authorList>
    </citation>
    <scope>NUCLEOTIDE SEQUENCE</scope>
</reference>
<organism evidence="1 2">
    <name type="scientific">Paramecium octaurelia</name>
    <dbReference type="NCBI Taxonomy" id="43137"/>
    <lineage>
        <taxon>Eukaryota</taxon>
        <taxon>Sar</taxon>
        <taxon>Alveolata</taxon>
        <taxon>Ciliophora</taxon>
        <taxon>Intramacronucleata</taxon>
        <taxon>Oligohymenophorea</taxon>
        <taxon>Peniculida</taxon>
        <taxon>Parameciidae</taxon>
        <taxon>Paramecium</taxon>
    </lineage>
</organism>
<evidence type="ECO:0000313" key="1">
    <source>
        <dbReference type="EMBL" id="CAD8136001.1"/>
    </source>
</evidence>
<sequence length="101" mass="11739">MQSYSFDYILDQFIGFGRYQLQTFANSCALSCNFGNLALLLSLLLKLYKQELDITMNKVILLAVCFGWNFRHEIQQYFGKNKNYKIFIISIGICLIICINC</sequence>